<protein>
    <submittedName>
        <fullName evidence="1">Uncharacterized protein</fullName>
    </submittedName>
</protein>
<accession>A0AAF0E8M0</accession>
<gene>
    <name evidence="1" type="ORF">MEQU1_000433</name>
</gene>
<keyword evidence="2" id="KW-1185">Reference proteome</keyword>
<dbReference type="EMBL" id="CP119900">
    <property type="protein sequence ID" value="WFD21777.1"/>
    <property type="molecule type" value="Genomic_DNA"/>
</dbReference>
<evidence type="ECO:0000313" key="1">
    <source>
        <dbReference type="EMBL" id="WFD21777.1"/>
    </source>
</evidence>
<dbReference type="Proteomes" id="UP001214415">
    <property type="component" value="Chromosome 1"/>
</dbReference>
<organism evidence="1 2">
    <name type="scientific">Malassezia equina</name>
    <dbReference type="NCBI Taxonomy" id="1381935"/>
    <lineage>
        <taxon>Eukaryota</taxon>
        <taxon>Fungi</taxon>
        <taxon>Dikarya</taxon>
        <taxon>Basidiomycota</taxon>
        <taxon>Ustilaginomycotina</taxon>
        <taxon>Malasseziomycetes</taxon>
        <taxon>Malasseziales</taxon>
        <taxon>Malasseziaceae</taxon>
        <taxon>Malassezia</taxon>
    </lineage>
</organism>
<dbReference type="AlphaFoldDB" id="A0AAF0E8M0"/>
<proteinExistence type="predicted"/>
<name>A0AAF0E8M0_9BASI</name>
<reference evidence="1" key="1">
    <citation type="submission" date="2023-03" db="EMBL/GenBank/DDBJ databases">
        <title>Mating type loci evolution in Malassezia.</title>
        <authorList>
            <person name="Coelho M.A."/>
        </authorList>
    </citation>
    <scope>NUCLEOTIDE SEQUENCE</scope>
    <source>
        <strain evidence="1">CBS 12830</strain>
    </source>
</reference>
<evidence type="ECO:0000313" key="2">
    <source>
        <dbReference type="Proteomes" id="UP001214415"/>
    </source>
</evidence>
<sequence>MGANANRDDVFFQQVDIPCDDTPTWSDDAVGHEQVVQDLFHPSHARSGAHPKKTLRRVEPNTFPRSLQGEHERLVAIQQESDRMHETGLVHEQAFVTFFEEAMLLLKGRSLASLSEQEKIMVREKLAMGIALSSVQSTPSDAIYKFVQVRGVQRPEETRVQDFVIHAMVQTMSLVLHHGIPL</sequence>